<feature type="region of interest" description="Disordered" evidence="1">
    <location>
        <begin position="1"/>
        <end position="39"/>
    </location>
</feature>
<proteinExistence type="predicted"/>
<evidence type="ECO:0000313" key="2">
    <source>
        <dbReference type="EMBL" id="KAH1121651.1"/>
    </source>
</evidence>
<organism evidence="2 3">
    <name type="scientific">Gossypium stocksii</name>
    <dbReference type="NCBI Taxonomy" id="47602"/>
    <lineage>
        <taxon>Eukaryota</taxon>
        <taxon>Viridiplantae</taxon>
        <taxon>Streptophyta</taxon>
        <taxon>Embryophyta</taxon>
        <taxon>Tracheophyta</taxon>
        <taxon>Spermatophyta</taxon>
        <taxon>Magnoliopsida</taxon>
        <taxon>eudicotyledons</taxon>
        <taxon>Gunneridae</taxon>
        <taxon>Pentapetalae</taxon>
        <taxon>rosids</taxon>
        <taxon>malvids</taxon>
        <taxon>Malvales</taxon>
        <taxon>Malvaceae</taxon>
        <taxon>Malvoideae</taxon>
        <taxon>Gossypium</taxon>
    </lineage>
</organism>
<feature type="compositionally biased region" description="Basic and acidic residues" evidence="1">
    <location>
        <begin position="1"/>
        <end position="10"/>
    </location>
</feature>
<reference evidence="2 3" key="1">
    <citation type="journal article" date="2021" name="Plant Biotechnol. J.">
        <title>Multi-omics assisted identification of the key and species-specific regulatory components of drought-tolerant mechanisms in Gossypium stocksii.</title>
        <authorList>
            <person name="Yu D."/>
            <person name="Ke L."/>
            <person name="Zhang D."/>
            <person name="Wu Y."/>
            <person name="Sun Y."/>
            <person name="Mei J."/>
            <person name="Sun J."/>
            <person name="Sun Y."/>
        </authorList>
    </citation>
    <scope>NUCLEOTIDE SEQUENCE [LARGE SCALE GENOMIC DNA]</scope>
    <source>
        <strain evidence="3">cv. E1</strain>
        <tissue evidence="2">Leaf</tissue>
    </source>
</reference>
<gene>
    <name evidence="2" type="ORF">J1N35_004811</name>
</gene>
<accession>A0A9D3WCX8</accession>
<evidence type="ECO:0000313" key="3">
    <source>
        <dbReference type="Proteomes" id="UP000828251"/>
    </source>
</evidence>
<dbReference type="AlphaFoldDB" id="A0A9D3WCX8"/>
<comment type="caution">
    <text evidence="2">The sequence shown here is derived from an EMBL/GenBank/DDBJ whole genome shotgun (WGS) entry which is preliminary data.</text>
</comment>
<name>A0A9D3WCX8_9ROSI</name>
<keyword evidence="3" id="KW-1185">Reference proteome</keyword>
<evidence type="ECO:0000256" key="1">
    <source>
        <dbReference type="SAM" id="MobiDB-lite"/>
    </source>
</evidence>
<feature type="compositionally biased region" description="Basic and acidic residues" evidence="1">
    <location>
        <begin position="21"/>
        <end position="35"/>
    </location>
</feature>
<dbReference type="Proteomes" id="UP000828251">
    <property type="component" value="Unassembled WGS sequence"/>
</dbReference>
<sequence>MEDTRWEAKMTPHSSTEEDNGDKIEGGDEHEHDTSNEDVIDEEDGCDLVEELTPLVVGGNTKCTRQPPRCGAHLAR</sequence>
<dbReference type="EMBL" id="JAIQCV010000002">
    <property type="protein sequence ID" value="KAH1121651.1"/>
    <property type="molecule type" value="Genomic_DNA"/>
</dbReference>
<protein>
    <submittedName>
        <fullName evidence="2">Uncharacterized protein</fullName>
    </submittedName>
</protein>